<protein>
    <submittedName>
        <fullName evidence="1">Dihydrodipicolinate reductase</fullName>
    </submittedName>
</protein>
<comment type="caution">
    <text evidence="1">The sequence shown here is derived from an EMBL/GenBank/DDBJ whole genome shotgun (WGS) entry which is preliminary data.</text>
</comment>
<evidence type="ECO:0000313" key="2">
    <source>
        <dbReference type="Proteomes" id="UP000631576"/>
    </source>
</evidence>
<evidence type="ECO:0000313" key="1">
    <source>
        <dbReference type="EMBL" id="MBC5683004.1"/>
    </source>
</evidence>
<reference evidence="1 2" key="1">
    <citation type="submission" date="2020-08" db="EMBL/GenBank/DDBJ databases">
        <title>Genome public.</title>
        <authorList>
            <person name="Liu C."/>
            <person name="Sun Q."/>
        </authorList>
    </citation>
    <scope>NUCLEOTIDE SEQUENCE [LARGE SCALE GENOMIC DNA]</scope>
    <source>
        <strain evidence="1 2">NSJ-13</strain>
    </source>
</reference>
<sequence>MERKITFAQYGCGKMGKYLIRYGIEKGAELVAAFDVNPAILGKDAAEIAGDGYPATGIQIADASQADEILGNLKPDVCIIATRSTIAELEDIFTICAKHGINAITTCEEALYPWNSSPALTHKLDKLAKEGNCTLTGVGYCDLVWGTMVTNLAGSSFKITKIHGSSWYNVEDYGIALAEGHGAGFTPERFEKEIANINTMSPDELKELIESGQYVPAYMWNQNGWLCSKMNLHIISQTQKCYPTTHTADLFSTTLNATIKAGDPTGMRAVVTTKTEEGITLETECVGKVFAPDDFDRNDWTFIGEPETTVSVNRPATVEMTCATIVNRIPQLIDAPAGYVTTDKYPYNEYCVHDLNTYVKSK</sequence>
<dbReference type="EMBL" id="JACOPE010000001">
    <property type="protein sequence ID" value="MBC5683004.1"/>
    <property type="molecule type" value="Genomic_DNA"/>
</dbReference>
<organism evidence="1 2">
    <name type="scientific">Ruminococcus hominis</name>
    <dbReference type="NCBI Taxonomy" id="2763065"/>
    <lineage>
        <taxon>Bacteria</taxon>
        <taxon>Bacillati</taxon>
        <taxon>Bacillota</taxon>
        <taxon>Clostridia</taxon>
        <taxon>Eubacteriales</taxon>
        <taxon>Oscillospiraceae</taxon>
        <taxon>Ruminococcus</taxon>
    </lineage>
</organism>
<accession>A0ABR7G6F7</accession>
<dbReference type="CDD" id="cd24146">
    <property type="entry name" value="nat-AmDH_N_like"/>
    <property type="match status" value="1"/>
</dbReference>
<dbReference type="InterPro" id="IPR036291">
    <property type="entry name" value="NAD(P)-bd_dom_sf"/>
</dbReference>
<gene>
    <name evidence="1" type="ORF">H8S40_05375</name>
</gene>
<dbReference type="Gene3D" id="3.40.50.720">
    <property type="entry name" value="NAD(P)-binding Rossmann-like Domain"/>
    <property type="match status" value="1"/>
</dbReference>
<proteinExistence type="predicted"/>
<dbReference type="SUPFAM" id="SSF51735">
    <property type="entry name" value="NAD(P)-binding Rossmann-fold domains"/>
    <property type="match status" value="1"/>
</dbReference>
<dbReference type="Proteomes" id="UP000631576">
    <property type="component" value="Unassembled WGS sequence"/>
</dbReference>
<dbReference type="RefSeq" id="WP_186864774.1">
    <property type="nucleotide sequence ID" value="NZ_JACOPE010000001.1"/>
</dbReference>
<keyword evidence="2" id="KW-1185">Reference proteome</keyword>
<name>A0ABR7G6F7_9FIRM</name>